<dbReference type="OrthoDB" id="5846871at2759"/>
<keyword evidence="1" id="KW-1133">Transmembrane helix</keyword>
<organism evidence="2 3">
    <name type="scientific">Strongylus vulgaris</name>
    <name type="common">Blood worm</name>
    <dbReference type="NCBI Taxonomy" id="40348"/>
    <lineage>
        <taxon>Eukaryota</taxon>
        <taxon>Metazoa</taxon>
        <taxon>Ecdysozoa</taxon>
        <taxon>Nematoda</taxon>
        <taxon>Chromadorea</taxon>
        <taxon>Rhabditida</taxon>
        <taxon>Rhabditina</taxon>
        <taxon>Rhabditomorpha</taxon>
        <taxon>Strongyloidea</taxon>
        <taxon>Strongylidae</taxon>
        <taxon>Strongylus</taxon>
    </lineage>
</organism>
<dbReference type="Proteomes" id="UP000270094">
    <property type="component" value="Unassembled WGS sequence"/>
</dbReference>
<reference evidence="2 3" key="1">
    <citation type="submission" date="2018-11" db="EMBL/GenBank/DDBJ databases">
        <authorList>
            <consortium name="Pathogen Informatics"/>
        </authorList>
    </citation>
    <scope>NUCLEOTIDE SEQUENCE [LARGE SCALE GENOMIC DNA]</scope>
</reference>
<evidence type="ECO:0000313" key="3">
    <source>
        <dbReference type="Proteomes" id="UP000270094"/>
    </source>
</evidence>
<dbReference type="EMBL" id="UYYB01001075">
    <property type="protein sequence ID" value="VDM65626.1"/>
    <property type="molecule type" value="Genomic_DNA"/>
</dbReference>
<gene>
    <name evidence="2" type="ORF">SVUK_LOCUS624</name>
</gene>
<keyword evidence="3" id="KW-1185">Reference proteome</keyword>
<feature type="transmembrane region" description="Helical" evidence="1">
    <location>
        <begin position="75"/>
        <end position="93"/>
    </location>
</feature>
<proteinExistence type="predicted"/>
<dbReference type="PANTHER" id="PTHR31154">
    <property type="entry name" value="MEMBRANE TRANSPORTER PROTEIN"/>
    <property type="match status" value="1"/>
</dbReference>
<accession>A0A3P7I849</accession>
<evidence type="ECO:0000256" key="1">
    <source>
        <dbReference type="SAM" id="Phobius"/>
    </source>
</evidence>
<sequence>MGVTFATPLVLSQNATFLFNCAANSDMFQEKKEKRGFIRKYFWEGQYLDETAVCLQEVPEDADILDIALIKYRKYVALLIPVVIMQTFWWLTAIRLDWLSLYSTHWQLPAVMLLGSIVAGKS</sequence>
<dbReference type="PANTHER" id="PTHR31154:SF4">
    <property type="entry name" value="MEMBRANE TRANSPORTER PROTEIN"/>
    <property type="match status" value="1"/>
</dbReference>
<keyword evidence="1" id="KW-0472">Membrane</keyword>
<evidence type="ECO:0000313" key="2">
    <source>
        <dbReference type="EMBL" id="VDM65626.1"/>
    </source>
</evidence>
<keyword evidence="1" id="KW-0812">Transmembrane</keyword>
<name>A0A3P7I849_STRVU</name>
<protein>
    <submittedName>
        <fullName evidence="2">Uncharacterized protein</fullName>
    </submittedName>
</protein>
<dbReference type="AlphaFoldDB" id="A0A3P7I849"/>